<sequence>MASASDERSLMFRLERVENICATLMGQLSQSPWRPGLEQNYHAAEVPLSANTAANGYGQFDVASSGVFPSLLLETVTSPYVGDYDNMENNNSSWPGQNYLSVSQGCEPRPVQAAAEVAGMDEFAPLPASVETRLNFKPPVRSMAFEYDQAWSQSTFGYLEPSITLSPHIRTMNVGDPFYTPASIRCHPCEANNSRYLYNHTIPSTQDGISETIESGNQPTTRVSFLSTADELRNGGTYYSEENSLGFSQSLAGHDSMSGSYQSIPVYRDVQLRYEDREVGFHPVNPAGKVDQYIEAMGHLFAQFTSTFTSIDGLAMLAFEGTSWVLHEAWPTVEIFWELIGAREQFSLVELWRNAPCLESYRRLPPYYRPTEVQLCIPHSPFIDWLPWPDLREQLILLQPSTQIDSDVVVRTAIQNAVSQRCVPSTPAGKGDIPANRGAPVAASTSFRLWELCLLEKQGRQVSTQGTSAKLYRQKLSPSIASLCKVYGLRLTDIPGTQLDPAFFDMYPSLRCDNVRSRFQVQRLGGIAPVGEIDLPVDISSQRLQRLERRMAAAHRQWMETNRQ</sequence>
<dbReference type="OrthoDB" id="10261951at2759"/>
<dbReference type="Proteomes" id="UP000053411">
    <property type="component" value="Unassembled WGS sequence"/>
</dbReference>
<dbReference type="EMBL" id="KN848091">
    <property type="protein sequence ID" value="KIX93850.1"/>
    <property type="molecule type" value="Genomic_DNA"/>
</dbReference>
<protein>
    <submittedName>
        <fullName evidence="2">Uncharacterized protein</fullName>
    </submittedName>
</protein>
<dbReference type="InterPro" id="IPR021833">
    <property type="entry name" value="DUF3425"/>
</dbReference>
<keyword evidence="3" id="KW-1185">Reference proteome</keyword>
<dbReference type="AlphaFoldDB" id="A0A0D2GW66"/>
<reference evidence="2 3" key="1">
    <citation type="submission" date="2015-01" db="EMBL/GenBank/DDBJ databases">
        <title>The Genome Sequence of Fonsecaea multimorphosa CBS 102226.</title>
        <authorList>
            <consortium name="The Broad Institute Genomics Platform"/>
            <person name="Cuomo C."/>
            <person name="de Hoog S."/>
            <person name="Gorbushina A."/>
            <person name="Stielow B."/>
            <person name="Teixiera M."/>
            <person name="Abouelleil A."/>
            <person name="Chapman S.B."/>
            <person name="Priest M."/>
            <person name="Young S.K."/>
            <person name="Wortman J."/>
            <person name="Nusbaum C."/>
            <person name="Birren B."/>
        </authorList>
    </citation>
    <scope>NUCLEOTIDE SEQUENCE [LARGE SCALE GENOMIC DNA]</scope>
    <source>
        <strain evidence="2 3">CBS 102226</strain>
    </source>
</reference>
<organism evidence="2 3">
    <name type="scientific">Fonsecaea multimorphosa CBS 102226</name>
    <dbReference type="NCBI Taxonomy" id="1442371"/>
    <lineage>
        <taxon>Eukaryota</taxon>
        <taxon>Fungi</taxon>
        <taxon>Dikarya</taxon>
        <taxon>Ascomycota</taxon>
        <taxon>Pezizomycotina</taxon>
        <taxon>Eurotiomycetes</taxon>
        <taxon>Chaetothyriomycetidae</taxon>
        <taxon>Chaetothyriales</taxon>
        <taxon>Herpotrichiellaceae</taxon>
        <taxon>Fonsecaea</taxon>
    </lineage>
</organism>
<name>A0A0D2GW66_9EURO</name>
<evidence type="ECO:0000313" key="2">
    <source>
        <dbReference type="EMBL" id="KIX93850.1"/>
    </source>
</evidence>
<feature type="coiled-coil region" evidence="1">
    <location>
        <begin position="537"/>
        <end position="564"/>
    </location>
</feature>
<dbReference type="Pfam" id="PF11905">
    <property type="entry name" value="DUF3425"/>
    <property type="match status" value="1"/>
</dbReference>
<proteinExistence type="predicted"/>
<dbReference type="RefSeq" id="XP_016627973.1">
    <property type="nucleotide sequence ID" value="XM_016780967.1"/>
</dbReference>
<keyword evidence="1" id="KW-0175">Coiled coil</keyword>
<evidence type="ECO:0000256" key="1">
    <source>
        <dbReference type="SAM" id="Coils"/>
    </source>
</evidence>
<evidence type="ECO:0000313" key="3">
    <source>
        <dbReference type="Proteomes" id="UP000053411"/>
    </source>
</evidence>
<dbReference type="VEuPathDB" id="FungiDB:Z520_10475"/>
<dbReference type="GeneID" id="27716221"/>
<accession>A0A0D2GW66</accession>
<gene>
    <name evidence="2" type="ORF">Z520_10475</name>
</gene>